<evidence type="ECO:0000256" key="7">
    <source>
        <dbReference type="ARBA" id="ARBA00022630"/>
    </source>
</evidence>
<comment type="pathway">
    <text evidence="3 13">Pyrimidine metabolism; UMP biosynthesis via de novo pathway; orotate from (S)-dihydroorotate (quinone route): step 1/1.</text>
</comment>
<feature type="binding site" evidence="13">
    <location>
        <begin position="335"/>
        <end position="336"/>
    </location>
    <ligand>
        <name>FMN</name>
        <dbReference type="ChEBI" id="CHEBI:58210"/>
    </ligand>
</feature>
<dbReference type="PANTHER" id="PTHR48109:SF4">
    <property type="entry name" value="DIHYDROOROTATE DEHYDROGENASE (QUINONE), MITOCHONDRIAL"/>
    <property type="match status" value="1"/>
</dbReference>
<dbReference type="InterPro" id="IPR001295">
    <property type="entry name" value="Dihydroorotate_DH_CS"/>
</dbReference>
<feature type="binding site" evidence="13">
    <location>
        <position position="192"/>
    </location>
    <ligand>
        <name>substrate</name>
    </ligand>
</feature>
<dbReference type="NCBIfam" id="NF003648">
    <property type="entry name" value="PRK05286.2-1"/>
    <property type="match status" value="1"/>
</dbReference>
<dbReference type="AlphaFoldDB" id="A0A0A6VR22"/>
<comment type="similarity">
    <text evidence="4 13">Belongs to the dihydroorotate dehydrogenase family. Type 2 subfamily.</text>
</comment>
<dbReference type="InterPro" id="IPR005720">
    <property type="entry name" value="Dihydroorotate_DH_cat"/>
</dbReference>
<evidence type="ECO:0000256" key="2">
    <source>
        <dbReference type="ARBA" id="ARBA00004202"/>
    </source>
</evidence>
<keyword evidence="16" id="KW-1185">Reference proteome</keyword>
<evidence type="ECO:0000256" key="13">
    <source>
        <dbReference type="HAMAP-Rule" id="MF_00225"/>
    </source>
</evidence>
<dbReference type="Proteomes" id="UP000030466">
    <property type="component" value="Unassembled WGS sequence"/>
</dbReference>
<dbReference type="EMBL" id="JSUH01000012">
    <property type="protein sequence ID" value="KHD96773.1"/>
    <property type="molecule type" value="Genomic_DNA"/>
</dbReference>
<feature type="binding site" evidence="13">
    <location>
        <position position="285"/>
    </location>
    <ligand>
        <name>FMN</name>
        <dbReference type="ChEBI" id="CHEBI:58210"/>
    </ligand>
</feature>
<dbReference type="GO" id="GO:0106430">
    <property type="term" value="F:dihydroorotate dehydrogenase (quinone) activity"/>
    <property type="evidence" value="ECO:0007669"/>
    <property type="project" value="UniProtKB-EC"/>
</dbReference>
<dbReference type="NCBIfam" id="NF003645">
    <property type="entry name" value="PRK05286.1-2"/>
    <property type="match status" value="1"/>
</dbReference>
<dbReference type="InterPro" id="IPR005719">
    <property type="entry name" value="Dihydroorotate_DH_2"/>
</dbReference>
<comment type="caution">
    <text evidence="15">The sequence shown here is derived from an EMBL/GenBank/DDBJ whole genome shotgun (WGS) entry which is preliminary data.</text>
</comment>
<comment type="subcellular location">
    <subcellularLocation>
        <location evidence="2 13">Cell membrane</location>
        <topology evidence="2 13">Peripheral membrane protein</topology>
    </subcellularLocation>
</comment>
<keyword evidence="11 13" id="KW-0472">Membrane</keyword>
<evidence type="ECO:0000256" key="10">
    <source>
        <dbReference type="ARBA" id="ARBA00023002"/>
    </source>
</evidence>
<accession>A0A0A6VR22</accession>
<dbReference type="Pfam" id="PF01180">
    <property type="entry name" value="DHO_dh"/>
    <property type="match status" value="1"/>
</dbReference>
<feature type="binding site" evidence="13">
    <location>
        <position position="314"/>
    </location>
    <ligand>
        <name>FMN</name>
        <dbReference type="ChEBI" id="CHEBI:58210"/>
    </ligand>
</feature>
<feature type="active site" description="Nucleophile" evidence="13">
    <location>
        <position position="190"/>
    </location>
</feature>
<dbReference type="EC" id="1.3.5.2" evidence="13"/>
<feature type="binding site" evidence="13">
    <location>
        <begin position="67"/>
        <end position="71"/>
    </location>
    <ligand>
        <name>FMN</name>
        <dbReference type="ChEBI" id="CHEBI:58210"/>
    </ligand>
</feature>
<dbReference type="CDD" id="cd04738">
    <property type="entry name" value="DHOD_2_like"/>
    <property type="match status" value="1"/>
</dbReference>
<keyword evidence="9 13" id="KW-0665">Pyrimidine biosynthesis</keyword>
<evidence type="ECO:0000256" key="12">
    <source>
        <dbReference type="ARBA" id="ARBA00048639"/>
    </source>
</evidence>
<sequence length="362" mass="38779">MRFYPTFFTAVFSRMDPERAHRVGFLGIRAARAARISTALRVYTRPDPALEVEALGLRFPSPFGLAAGFDKGGEGIGALTDLGFGHVEIGTVTAQAQPGNPRPRLFRLVRDRAVINRMGFNNEGAAAVAPRLAQARRELEADHRGRARPVLGVNIGKTKAVPLEDAVDDYLQSARALAPLADYLVVNVSSPNTPGLRQLQEIESLRPLLGAVGRAADEAADRHVPLLVKIAPDLSDEDVLAVADLALDLGLDGIVATNTTIARTALGLASDPAEIEAHGAGGLSGAPLRRRSLEVLRLLRERVGDRLVLVSVGGVTTAEDVQERLDAGATLVQGYTAFLYEGPFWARRINQGLARRAGRAWS</sequence>
<evidence type="ECO:0000259" key="14">
    <source>
        <dbReference type="Pfam" id="PF01180"/>
    </source>
</evidence>
<dbReference type="SUPFAM" id="SSF51395">
    <property type="entry name" value="FMN-linked oxidoreductases"/>
    <property type="match status" value="1"/>
</dbReference>
<proteinExistence type="inferred from homology"/>
<comment type="function">
    <text evidence="1 13">Catalyzes the conversion of dihydroorotate to orotate with quinone as electron acceptor.</text>
</comment>
<evidence type="ECO:0000256" key="6">
    <source>
        <dbReference type="ARBA" id="ARBA00022475"/>
    </source>
</evidence>
<dbReference type="HAMAP" id="MF_00225">
    <property type="entry name" value="DHO_dh_type2"/>
    <property type="match status" value="1"/>
</dbReference>
<evidence type="ECO:0000256" key="11">
    <source>
        <dbReference type="ARBA" id="ARBA00023136"/>
    </source>
</evidence>
<dbReference type="GO" id="GO:0044205">
    <property type="term" value="P:'de novo' UMP biosynthetic process"/>
    <property type="evidence" value="ECO:0007669"/>
    <property type="project" value="UniProtKB-UniRule"/>
</dbReference>
<evidence type="ECO:0000256" key="4">
    <source>
        <dbReference type="ARBA" id="ARBA00005359"/>
    </source>
</evidence>
<dbReference type="OrthoDB" id="9802377at2"/>
<dbReference type="NCBIfam" id="NF003652">
    <property type="entry name" value="PRK05286.2-5"/>
    <property type="match status" value="1"/>
</dbReference>
<feature type="binding site" evidence="13">
    <location>
        <position position="229"/>
    </location>
    <ligand>
        <name>FMN</name>
        <dbReference type="ChEBI" id="CHEBI:58210"/>
    </ligand>
</feature>
<keyword evidence="10 13" id="KW-0560">Oxidoreductase</keyword>
<dbReference type="GO" id="GO:0006207">
    <property type="term" value="P:'de novo' pyrimidine nucleobase biosynthetic process"/>
    <property type="evidence" value="ECO:0007669"/>
    <property type="project" value="UniProtKB-UniRule"/>
</dbReference>
<dbReference type="FunFam" id="3.20.20.70:FF:000123">
    <property type="entry name" value="Dihydroorotate dehydrogenase (quinone)"/>
    <property type="match status" value="1"/>
</dbReference>
<reference evidence="15 16" key="1">
    <citation type="journal article" date="2003" name="Int. J. Syst. Evol. Microbiol.">
        <title>Kocuria polaris sp. nov., an orange-pigmented psychrophilic bacterium isolated from an Antarctic cyanobacterial mat sample.</title>
        <authorList>
            <person name="Reddy G.S."/>
            <person name="Prakash J.S."/>
            <person name="Prabahar V."/>
            <person name="Matsumoto G.I."/>
            <person name="Stackebrandt E."/>
            <person name="Shivaji S."/>
        </authorList>
    </citation>
    <scope>NUCLEOTIDE SEQUENCE [LARGE SCALE GENOMIC DNA]</scope>
    <source>
        <strain evidence="15 16">CMS 76or</strain>
    </source>
</reference>
<dbReference type="NCBIfam" id="TIGR01036">
    <property type="entry name" value="pyrD_sub2"/>
    <property type="match status" value="1"/>
</dbReference>
<dbReference type="UniPathway" id="UPA00070">
    <property type="reaction ID" value="UER00946"/>
</dbReference>
<feature type="binding site" evidence="13">
    <location>
        <position position="187"/>
    </location>
    <ligand>
        <name>substrate</name>
    </ligand>
</feature>
<dbReference type="PROSITE" id="PS00911">
    <property type="entry name" value="DHODEHASE_1"/>
    <property type="match status" value="1"/>
</dbReference>
<dbReference type="InterPro" id="IPR050074">
    <property type="entry name" value="DHO_dehydrogenase"/>
</dbReference>
<evidence type="ECO:0000313" key="15">
    <source>
        <dbReference type="EMBL" id="KHD96773.1"/>
    </source>
</evidence>
<dbReference type="GO" id="GO:0005737">
    <property type="term" value="C:cytoplasm"/>
    <property type="evidence" value="ECO:0007669"/>
    <property type="project" value="InterPro"/>
</dbReference>
<organism evidence="15 16">
    <name type="scientific">Kocuria rosea subsp. polaris</name>
    <dbReference type="NCBI Taxonomy" id="136273"/>
    <lineage>
        <taxon>Bacteria</taxon>
        <taxon>Bacillati</taxon>
        <taxon>Actinomycetota</taxon>
        <taxon>Actinomycetes</taxon>
        <taxon>Micrococcales</taxon>
        <taxon>Micrococcaceae</taxon>
        <taxon>Kocuria</taxon>
    </lineage>
</organism>
<keyword evidence="6 13" id="KW-1003">Cell membrane</keyword>
<keyword evidence="7 13" id="KW-0285">Flavoprotein</keyword>
<feature type="binding site" evidence="13">
    <location>
        <position position="71"/>
    </location>
    <ligand>
        <name>substrate</name>
    </ligand>
</feature>
<comment type="cofactor">
    <cofactor evidence="13">
        <name>FMN</name>
        <dbReference type="ChEBI" id="CHEBI:58210"/>
    </cofactor>
    <text evidence="13">Binds 1 FMN per subunit.</text>
</comment>
<dbReference type="PANTHER" id="PTHR48109">
    <property type="entry name" value="DIHYDROOROTATE DEHYDROGENASE (QUINONE), MITOCHONDRIAL-RELATED"/>
    <property type="match status" value="1"/>
</dbReference>
<name>A0A0A6VR22_KOCRO</name>
<comment type="catalytic activity">
    <reaction evidence="12 13">
        <text>(S)-dihydroorotate + a quinone = orotate + a quinol</text>
        <dbReference type="Rhea" id="RHEA:30187"/>
        <dbReference type="ChEBI" id="CHEBI:24646"/>
        <dbReference type="ChEBI" id="CHEBI:30839"/>
        <dbReference type="ChEBI" id="CHEBI:30864"/>
        <dbReference type="ChEBI" id="CHEBI:132124"/>
        <dbReference type="EC" id="1.3.5.2"/>
    </reaction>
</comment>
<gene>
    <name evidence="13" type="primary">pyrD</name>
    <name evidence="15" type="ORF">GY22_12970</name>
</gene>
<feature type="binding site" evidence="13">
    <location>
        <position position="187"/>
    </location>
    <ligand>
        <name>FMN</name>
        <dbReference type="ChEBI" id="CHEBI:58210"/>
    </ligand>
</feature>
<keyword evidence="8 13" id="KW-0288">FMN</keyword>
<dbReference type="PROSITE" id="PS00912">
    <property type="entry name" value="DHODEHASE_2"/>
    <property type="match status" value="1"/>
</dbReference>
<dbReference type="RefSeq" id="WP_035928440.1">
    <property type="nucleotide sequence ID" value="NZ_JSUH01000012.1"/>
</dbReference>
<dbReference type="GO" id="GO:0005886">
    <property type="term" value="C:plasma membrane"/>
    <property type="evidence" value="ECO:0007669"/>
    <property type="project" value="UniProtKB-SubCell"/>
</dbReference>
<feature type="binding site" evidence="13">
    <location>
        <begin position="258"/>
        <end position="259"/>
    </location>
    <ligand>
        <name>substrate</name>
    </ligand>
</feature>
<evidence type="ECO:0000256" key="1">
    <source>
        <dbReference type="ARBA" id="ARBA00003125"/>
    </source>
</evidence>
<protein>
    <recommendedName>
        <fullName evidence="13">Dihydroorotate dehydrogenase (quinone)</fullName>
        <ecNumber evidence="13">1.3.5.2</ecNumber>
    </recommendedName>
    <alternativeName>
        <fullName evidence="13">DHOdehase</fullName>
        <shortName evidence="13">DHOD</shortName>
        <shortName evidence="13">DHODase</shortName>
    </alternativeName>
    <alternativeName>
        <fullName evidence="13">Dihydroorotate oxidase</fullName>
    </alternativeName>
</protein>
<dbReference type="InterPro" id="IPR013785">
    <property type="entry name" value="Aldolase_TIM"/>
</dbReference>
<evidence type="ECO:0000256" key="3">
    <source>
        <dbReference type="ARBA" id="ARBA00005161"/>
    </source>
</evidence>
<feature type="binding site" evidence="13">
    <location>
        <begin position="116"/>
        <end position="120"/>
    </location>
    <ligand>
        <name>substrate</name>
    </ligand>
</feature>
<feature type="binding site" evidence="13">
    <location>
        <position position="257"/>
    </location>
    <ligand>
        <name>FMN</name>
        <dbReference type="ChEBI" id="CHEBI:58210"/>
    </ligand>
</feature>
<evidence type="ECO:0000256" key="9">
    <source>
        <dbReference type="ARBA" id="ARBA00022975"/>
    </source>
</evidence>
<feature type="domain" description="Dihydroorotate dehydrogenase catalytic" evidence="14">
    <location>
        <begin position="50"/>
        <end position="355"/>
    </location>
</feature>
<dbReference type="Gene3D" id="3.20.20.70">
    <property type="entry name" value="Aldolase class I"/>
    <property type="match status" value="1"/>
</dbReference>
<feature type="binding site" evidence="13">
    <location>
        <position position="91"/>
    </location>
    <ligand>
        <name>FMN</name>
        <dbReference type="ChEBI" id="CHEBI:58210"/>
    </ligand>
</feature>
<evidence type="ECO:0000256" key="8">
    <source>
        <dbReference type="ARBA" id="ARBA00022643"/>
    </source>
</evidence>
<comment type="subunit">
    <text evidence="5 13">Monomer.</text>
</comment>
<evidence type="ECO:0000256" key="5">
    <source>
        <dbReference type="ARBA" id="ARBA00011245"/>
    </source>
</evidence>
<feature type="binding site" evidence="13">
    <location>
        <position position="154"/>
    </location>
    <ligand>
        <name>FMN</name>
        <dbReference type="ChEBI" id="CHEBI:58210"/>
    </ligand>
</feature>
<evidence type="ECO:0000313" key="16">
    <source>
        <dbReference type="Proteomes" id="UP000030466"/>
    </source>
</evidence>